<feature type="domain" description="ABC transmembrane type-1" evidence="8">
    <location>
        <begin position="68"/>
        <end position="280"/>
    </location>
</feature>
<proteinExistence type="inferred from homology"/>
<dbReference type="Gene3D" id="1.10.3720.10">
    <property type="entry name" value="MetI-like"/>
    <property type="match status" value="1"/>
</dbReference>
<dbReference type="PANTHER" id="PTHR30193">
    <property type="entry name" value="ABC TRANSPORTER PERMEASE PROTEIN"/>
    <property type="match status" value="1"/>
</dbReference>
<dbReference type="GO" id="GO:0005886">
    <property type="term" value="C:plasma membrane"/>
    <property type="evidence" value="ECO:0007669"/>
    <property type="project" value="UniProtKB-SubCell"/>
</dbReference>
<dbReference type="EMBL" id="JAGYPE020000007">
    <property type="protein sequence ID" value="MCH6265165.1"/>
    <property type="molecule type" value="Genomic_DNA"/>
</dbReference>
<dbReference type="InterPro" id="IPR035906">
    <property type="entry name" value="MetI-like_sf"/>
</dbReference>
<evidence type="ECO:0000256" key="5">
    <source>
        <dbReference type="ARBA" id="ARBA00022989"/>
    </source>
</evidence>
<keyword evidence="3" id="KW-1003">Cell membrane</keyword>
<feature type="transmembrane region" description="Helical" evidence="7">
    <location>
        <begin position="12"/>
        <end position="32"/>
    </location>
</feature>
<reference evidence="9" key="1">
    <citation type="submission" date="2021-05" db="EMBL/GenBank/DDBJ databases">
        <title>Novel Bacillus species.</title>
        <authorList>
            <person name="Liu G."/>
        </authorList>
    </citation>
    <scope>NUCLEOTIDE SEQUENCE</scope>
    <source>
        <strain evidence="9 11">FJAT-50051</strain>
    </source>
</reference>
<comment type="subcellular location">
    <subcellularLocation>
        <location evidence="1 7">Cell membrane</location>
        <topology evidence="1 7">Multi-pass membrane protein</topology>
    </subcellularLocation>
</comment>
<evidence type="ECO:0000256" key="7">
    <source>
        <dbReference type="RuleBase" id="RU363032"/>
    </source>
</evidence>
<evidence type="ECO:0000256" key="6">
    <source>
        <dbReference type="ARBA" id="ARBA00023136"/>
    </source>
</evidence>
<dbReference type="InterPro" id="IPR000515">
    <property type="entry name" value="MetI-like"/>
</dbReference>
<comment type="caution">
    <text evidence="9">The sequence shown here is derived from an EMBL/GenBank/DDBJ whole genome shotgun (WGS) entry which is preliminary data.</text>
</comment>
<evidence type="ECO:0000313" key="10">
    <source>
        <dbReference type="EMBL" id="MCH6265165.1"/>
    </source>
</evidence>
<dbReference type="CDD" id="cd06261">
    <property type="entry name" value="TM_PBP2"/>
    <property type="match status" value="1"/>
</dbReference>
<keyword evidence="11" id="KW-1185">Reference proteome</keyword>
<feature type="transmembrane region" description="Helical" evidence="7">
    <location>
        <begin position="67"/>
        <end position="94"/>
    </location>
</feature>
<dbReference type="AlphaFoldDB" id="A0A942TAB1"/>
<dbReference type="Pfam" id="PF00528">
    <property type="entry name" value="BPD_transp_1"/>
    <property type="match status" value="1"/>
</dbReference>
<keyword evidence="5 7" id="KW-1133">Transmembrane helix</keyword>
<evidence type="ECO:0000256" key="4">
    <source>
        <dbReference type="ARBA" id="ARBA00022692"/>
    </source>
</evidence>
<dbReference type="SUPFAM" id="SSF161098">
    <property type="entry name" value="MetI-like"/>
    <property type="match status" value="1"/>
</dbReference>
<evidence type="ECO:0000313" key="9">
    <source>
        <dbReference type="EMBL" id="MBS4187841.1"/>
    </source>
</evidence>
<accession>A0A942TAB1</accession>
<dbReference type="PROSITE" id="PS50928">
    <property type="entry name" value="ABC_TM1"/>
    <property type="match status" value="1"/>
</dbReference>
<evidence type="ECO:0000259" key="8">
    <source>
        <dbReference type="PROSITE" id="PS50928"/>
    </source>
</evidence>
<dbReference type="RefSeq" id="WP_213147655.1">
    <property type="nucleotide sequence ID" value="NZ_JAGYPE020000007.1"/>
</dbReference>
<protein>
    <submittedName>
        <fullName evidence="9">Sugar ABC transporter permease</fullName>
    </submittedName>
</protein>
<dbReference type="InterPro" id="IPR051393">
    <property type="entry name" value="ABC_transporter_permease"/>
</dbReference>
<evidence type="ECO:0000256" key="2">
    <source>
        <dbReference type="ARBA" id="ARBA00022448"/>
    </source>
</evidence>
<keyword evidence="2 7" id="KW-0813">Transport</keyword>
<feature type="transmembrane region" description="Helical" evidence="7">
    <location>
        <begin position="152"/>
        <end position="177"/>
    </location>
</feature>
<keyword evidence="6 7" id="KW-0472">Membrane</keyword>
<name>A0A942TAB1_9BACI</name>
<evidence type="ECO:0000313" key="11">
    <source>
        <dbReference type="Proteomes" id="UP000677265"/>
    </source>
</evidence>
<dbReference type="EMBL" id="JAGYPE010000009">
    <property type="protein sequence ID" value="MBS4187841.1"/>
    <property type="molecule type" value="Genomic_DNA"/>
</dbReference>
<organism evidence="9">
    <name type="scientific">Neobacillus citreus</name>
    <dbReference type="NCBI Taxonomy" id="2833578"/>
    <lineage>
        <taxon>Bacteria</taxon>
        <taxon>Bacillati</taxon>
        <taxon>Bacillota</taxon>
        <taxon>Bacilli</taxon>
        <taxon>Bacillales</taxon>
        <taxon>Bacillaceae</taxon>
        <taxon>Neobacillus</taxon>
    </lineage>
</organism>
<feature type="transmembrane region" description="Helical" evidence="7">
    <location>
        <begin position="106"/>
        <end position="128"/>
    </location>
</feature>
<comment type="similarity">
    <text evidence="7">Belongs to the binding-protein-dependent transport system permease family.</text>
</comment>
<dbReference type="PANTHER" id="PTHR30193:SF37">
    <property type="entry name" value="INNER MEMBRANE ABC TRANSPORTER PERMEASE PROTEIN YCJO"/>
    <property type="match status" value="1"/>
</dbReference>
<dbReference type="Proteomes" id="UP000677265">
    <property type="component" value="Unassembled WGS sequence"/>
</dbReference>
<evidence type="ECO:0000256" key="3">
    <source>
        <dbReference type="ARBA" id="ARBA00022475"/>
    </source>
</evidence>
<keyword evidence="4 7" id="KW-0812">Transmembrane</keyword>
<dbReference type="GO" id="GO:0055085">
    <property type="term" value="P:transmembrane transport"/>
    <property type="evidence" value="ECO:0007669"/>
    <property type="project" value="InterPro"/>
</dbReference>
<feature type="transmembrane region" description="Helical" evidence="7">
    <location>
        <begin position="259"/>
        <end position="279"/>
    </location>
</feature>
<sequence>MIDRINKAKITPYLFLAPAVIFFILFTIYPIISSFILSFQKLEGGAYVFAGLDNYIRLLHDSTFYRALFNTFIIFIVQVPVMLTLALILAAFLNSKLLKFKGLYRTAFFMPAVTSLVAYSILFSIILMDKGIVNQLLTLTGIDPIPWLKDSFWARVSIILAMTWRWTGYNMVIYLAAMQNIPEETYEAASIDGAGKIRQFFSITIPQLKPIIVFTSVISTISTLQLFDEPFNLTKGGPGDATMTLGLMIYSNGFKYYDFSYASAIAYVVVILVAILSIIQMKTTGDGK</sequence>
<dbReference type="SUPFAM" id="SSF160964">
    <property type="entry name" value="MalF N-terminal region-like"/>
    <property type="match status" value="1"/>
</dbReference>
<gene>
    <name evidence="10" type="ORF">KHB02_006450</name>
    <name evidence="9" type="ORF">KHB02_41420</name>
</gene>
<evidence type="ECO:0000256" key="1">
    <source>
        <dbReference type="ARBA" id="ARBA00004651"/>
    </source>
</evidence>